<organism evidence="1 2">
    <name type="scientific">Paraburkholderia agricolaris</name>
    <dbReference type="NCBI Taxonomy" id="2152888"/>
    <lineage>
        <taxon>Bacteria</taxon>
        <taxon>Pseudomonadati</taxon>
        <taxon>Pseudomonadota</taxon>
        <taxon>Betaproteobacteria</taxon>
        <taxon>Burkholderiales</taxon>
        <taxon>Burkholderiaceae</taxon>
        <taxon>Paraburkholderia</taxon>
    </lineage>
</organism>
<proteinExistence type="predicted"/>
<dbReference type="EMBL" id="JAQQFN010000005">
    <property type="protein sequence ID" value="MFL9883133.1"/>
    <property type="molecule type" value="Genomic_DNA"/>
</dbReference>
<dbReference type="RefSeq" id="WP_408326449.1">
    <property type="nucleotide sequence ID" value="NZ_JAQQFH010000002.1"/>
</dbReference>
<comment type="caution">
    <text evidence="1">The sequence shown here is derived from an EMBL/GenBank/DDBJ whole genome shotgun (WGS) entry which is preliminary data.</text>
</comment>
<reference evidence="1 2" key="1">
    <citation type="journal article" date="2024" name="Chem. Sci.">
        <title>Discovery of megapolipeptins by genome mining of a Burkholderiales bacteria collection.</title>
        <authorList>
            <person name="Paulo B.S."/>
            <person name="Recchia M.J.J."/>
            <person name="Lee S."/>
            <person name="Fergusson C.H."/>
            <person name="Romanowski S.B."/>
            <person name="Hernandez A."/>
            <person name="Krull N."/>
            <person name="Liu D.Y."/>
            <person name="Cavanagh H."/>
            <person name="Bos A."/>
            <person name="Gray C.A."/>
            <person name="Murphy B.T."/>
            <person name="Linington R.G."/>
            <person name="Eustaquio A.S."/>
        </authorList>
    </citation>
    <scope>NUCLEOTIDE SEQUENCE [LARGE SCALE GENOMIC DNA]</scope>
    <source>
        <strain evidence="1 2">RL16-012-BIC-B</strain>
    </source>
</reference>
<sequence>MYVSDLKGPWLDYWVGRAEGIPDLKMPTQCEPVLKFSSDLALAQPIIDRERIYVGSICDSELGNLAIACIGESDGRFLPPSEDGYCLGDTASEAAMRCYVYKKFGPEVA</sequence>
<accession>A0ABW8ZJV0</accession>
<dbReference type="Proteomes" id="UP001629249">
    <property type="component" value="Unassembled WGS sequence"/>
</dbReference>
<evidence type="ECO:0000313" key="2">
    <source>
        <dbReference type="Proteomes" id="UP001629249"/>
    </source>
</evidence>
<keyword evidence="2" id="KW-1185">Reference proteome</keyword>
<protein>
    <submittedName>
        <fullName evidence="1">DUF2591 family protein</fullName>
    </submittedName>
</protein>
<gene>
    <name evidence="1" type="ORF">PQR66_08860</name>
</gene>
<evidence type="ECO:0000313" key="1">
    <source>
        <dbReference type="EMBL" id="MFL9883133.1"/>
    </source>
</evidence>
<name>A0ABW8ZJV0_9BURK</name>